<evidence type="ECO:0000313" key="2">
    <source>
        <dbReference type="Proteomes" id="UP001652564"/>
    </source>
</evidence>
<dbReference type="EMBL" id="JAOWKZ010000004">
    <property type="protein sequence ID" value="MCV2873996.1"/>
    <property type="molecule type" value="Genomic_DNA"/>
</dbReference>
<accession>A0ABT2ZS59</accession>
<name>A0ABT2ZS59_9RHOB</name>
<comment type="caution">
    <text evidence="1">The sequence shown here is derived from an EMBL/GenBank/DDBJ whole genome shotgun (WGS) entry which is preliminary data.</text>
</comment>
<reference evidence="1 2" key="1">
    <citation type="submission" date="2022-10" db="EMBL/GenBank/DDBJ databases">
        <title>Defluviimonas sp. nov., isolated from ocean surface sediments.</title>
        <authorList>
            <person name="He W."/>
            <person name="Wang L."/>
            <person name="Zhang D.-F."/>
        </authorList>
    </citation>
    <scope>NUCLEOTIDE SEQUENCE [LARGE SCALE GENOMIC DNA]</scope>
    <source>
        <strain evidence="1 2">WL0050</strain>
    </source>
</reference>
<evidence type="ECO:0000313" key="1">
    <source>
        <dbReference type="EMBL" id="MCV2873996.1"/>
    </source>
</evidence>
<sequence>MSSGTFAGSVVVPSNTDAGGAGIAQPFAVSDQTVDLLTGLIGIERDMMLGQLFLQDGLTSTEGSHFTHPRRDNFPLIKDGLANAGVADLEPLLIALEGASGREAVNAAYIDVLSAVQQAKVMLQPTAQDFLAAVKNTAAEAGEMLDPSGTTDVVSFQECWGLLMVARNQLDELIMTGDPASKKAAQGVALAFDDVVLSLPDPNAKAPVAFDPAIVQGLVSALEQAATAI</sequence>
<dbReference type="Proteomes" id="UP001652564">
    <property type="component" value="Unassembled WGS sequence"/>
</dbReference>
<organism evidence="1 2">
    <name type="scientific">Albidovulum litorale</name>
    <dbReference type="NCBI Taxonomy" id="2984134"/>
    <lineage>
        <taxon>Bacteria</taxon>
        <taxon>Pseudomonadati</taxon>
        <taxon>Pseudomonadota</taxon>
        <taxon>Alphaproteobacteria</taxon>
        <taxon>Rhodobacterales</taxon>
        <taxon>Paracoccaceae</taxon>
        <taxon>Albidovulum</taxon>
    </lineage>
</organism>
<dbReference type="RefSeq" id="WP_263741251.1">
    <property type="nucleotide sequence ID" value="NZ_JAOWKZ010000004.1"/>
</dbReference>
<protein>
    <submittedName>
        <fullName evidence="1">Uncharacterized protein</fullName>
    </submittedName>
</protein>
<gene>
    <name evidence="1" type="ORF">OEZ71_17000</name>
</gene>
<proteinExistence type="predicted"/>
<keyword evidence="2" id="KW-1185">Reference proteome</keyword>